<name>A0A7I4CMA2_PHYPA</name>
<dbReference type="RefSeq" id="XP_024364162.1">
    <property type="nucleotide sequence ID" value="XM_024508394.2"/>
</dbReference>
<reference evidence="2 3" key="2">
    <citation type="journal article" date="2018" name="Plant J.">
        <title>The Physcomitrella patens chromosome-scale assembly reveals moss genome structure and evolution.</title>
        <authorList>
            <person name="Lang D."/>
            <person name="Ullrich K.K."/>
            <person name="Murat F."/>
            <person name="Fuchs J."/>
            <person name="Jenkins J."/>
            <person name="Haas F.B."/>
            <person name="Piednoel M."/>
            <person name="Gundlach H."/>
            <person name="Van Bel M."/>
            <person name="Meyberg R."/>
            <person name="Vives C."/>
            <person name="Morata J."/>
            <person name="Symeonidi A."/>
            <person name="Hiss M."/>
            <person name="Muchero W."/>
            <person name="Kamisugi Y."/>
            <person name="Saleh O."/>
            <person name="Blanc G."/>
            <person name="Decker E.L."/>
            <person name="van Gessel N."/>
            <person name="Grimwood J."/>
            <person name="Hayes R.D."/>
            <person name="Graham S.W."/>
            <person name="Gunter L.E."/>
            <person name="McDaniel S.F."/>
            <person name="Hoernstein S.N.W."/>
            <person name="Larsson A."/>
            <person name="Li F.W."/>
            <person name="Perroud P.F."/>
            <person name="Phillips J."/>
            <person name="Ranjan P."/>
            <person name="Rokshar D.S."/>
            <person name="Rothfels C.J."/>
            <person name="Schneider L."/>
            <person name="Shu S."/>
            <person name="Stevenson D.W."/>
            <person name="Thummler F."/>
            <person name="Tillich M."/>
            <person name="Villarreal Aguilar J.C."/>
            <person name="Widiez T."/>
            <person name="Wong G.K."/>
            <person name="Wymore A."/>
            <person name="Zhang Y."/>
            <person name="Zimmer A.D."/>
            <person name="Quatrano R.S."/>
            <person name="Mayer K.F.X."/>
            <person name="Goodstein D."/>
            <person name="Casacuberta J.M."/>
            <person name="Vandepoele K."/>
            <person name="Reski R."/>
            <person name="Cuming A.C."/>
            <person name="Tuskan G.A."/>
            <person name="Maumus F."/>
            <person name="Salse J."/>
            <person name="Schmutz J."/>
            <person name="Rensing S.A."/>
        </authorList>
    </citation>
    <scope>NUCLEOTIDE SEQUENCE [LARGE SCALE GENOMIC DNA]</scope>
    <source>
        <strain evidence="2 3">cv. Gransden 2004</strain>
    </source>
</reference>
<dbReference type="InParanoid" id="A0A7I4CMA2"/>
<dbReference type="AlphaFoldDB" id="A0A7I4CMA2"/>
<dbReference type="Pfam" id="PF00405">
    <property type="entry name" value="Transferrin"/>
    <property type="match status" value="1"/>
</dbReference>
<dbReference type="PANTHER" id="PTHR11485:SF58">
    <property type="entry name" value="TRANSFERRIN-LIKE DOMAIN-CONTAINING PROTEIN"/>
    <property type="match status" value="1"/>
</dbReference>
<dbReference type="Gramene" id="Pp3c24_8290V3.2">
    <property type="protein sequence ID" value="Pp3c24_8290V3.2"/>
    <property type="gene ID" value="Pp3c24_8290"/>
</dbReference>
<evidence type="ECO:0000313" key="3">
    <source>
        <dbReference type="Proteomes" id="UP000006727"/>
    </source>
</evidence>
<dbReference type="OrthoDB" id="9981115at2759"/>
<dbReference type="Pfam" id="PF14870">
    <property type="entry name" value="PSII_BNR"/>
    <property type="match status" value="1"/>
</dbReference>
<dbReference type="EMBL" id="ABEU02000024">
    <property type="status" value="NOT_ANNOTATED_CDS"/>
    <property type="molecule type" value="Genomic_DNA"/>
</dbReference>
<proteinExistence type="predicted"/>
<organism evidence="2 3">
    <name type="scientific">Physcomitrium patens</name>
    <name type="common">Spreading-leaved earth moss</name>
    <name type="synonym">Physcomitrella patens</name>
    <dbReference type="NCBI Taxonomy" id="3218"/>
    <lineage>
        <taxon>Eukaryota</taxon>
        <taxon>Viridiplantae</taxon>
        <taxon>Streptophyta</taxon>
        <taxon>Embryophyta</taxon>
        <taxon>Bryophyta</taxon>
        <taxon>Bryophytina</taxon>
        <taxon>Bryopsida</taxon>
        <taxon>Funariidae</taxon>
        <taxon>Funariales</taxon>
        <taxon>Funariaceae</taxon>
        <taxon>Physcomitrium</taxon>
    </lineage>
</organism>
<dbReference type="Proteomes" id="UP000006727">
    <property type="component" value="Chromosome 24"/>
</dbReference>
<dbReference type="GeneID" id="112276751"/>
<dbReference type="PANTHER" id="PTHR11485">
    <property type="entry name" value="TRANSFERRIN"/>
    <property type="match status" value="1"/>
</dbReference>
<protein>
    <recommendedName>
        <fullName evidence="1">Transferrin-like domain-containing protein</fullName>
    </recommendedName>
</protein>
<accession>A0A7I4CMA2</accession>
<dbReference type="InterPro" id="IPR028203">
    <property type="entry name" value="PSII_CF48-like_dom"/>
</dbReference>
<dbReference type="SUPFAM" id="SSF53850">
    <property type="entry name" value="Periplasmic binding protein-like II"/>
    <property type="match status" value="1"/>
</dbReference>
<evidence type="ECO:0000313" key="2">
    <source>
        <dbReference type="EnsemblPlants" id="Pp3c24_8290V3.2"/>
    </source>
</evidence>
<dbReference type="Gene3D" id="3.40.190.10">
    <property type="entry name" value="Periplasmic binding protein-like II"/>
    <property type="match status" value="1"/>
</dbReference>
<feature type="domain" description="Transferrin-like" evidence="1">
    <location>
        <begin position="1"/>
        <end position="247"/>
    </location>
</feature>
<keyword evidence="3" id="KW-1185">Reference proteome</keyword>
<evidence type="ECO:0000259" key="1">
    <source>
        <dbReference type="PROSITE" id="PS51408"/>
    </source>
</evidence>
<dbReference type="KEGG" id="ppp:112276751"/>
<gene>
    <name evidence="2" type="primary">LOC112276751</name>
</gene>
<reference evidence="2 3" key="1">
    <citation type="journal article" date="2008" name="Science">
        <title>The Physcomitrella genome reveals evolutionary insights into the conquest of land by plants.</title>
        <authorList>
            <person name="Rensing S."/>
            <person name="Lang D."/>
            <person name="Zimmer A."/>
            <person name="Terry A."/>
            <person name="Salamov A."/>
            <person name="Shapiro H."/>
            <person name="Nishiyama T."/>
            <person name="Perroud P.-F."/>
            <person name="Lindquist E."/>
            <person name="Kamisugi Y."/>
            <person name="Tanahashi T."/>
            <person name="Sakakibara K."/>
            <person name="Fujita T."/>
            <person name="Oishi K."/>
            <person name="Shin-I T."/>
            <person name="Kuroki Y."/>
            <person name="Toyoda A."/>
            <person name="Suzuki Y."/>
            <person name="Hashimoto A."/>
            <person name="Yamaguchi K."/>
            <person name="Sugano A."/>
            <person name="Kohara Y."/>
            <person name="Fujiyama A."/>
            <person name="Anterola A."/>
            <person name="Aoki S."/>
            <person name="Ashton N."/>
            <person name="Barbazuk W.B."/>
            <person name="Barker E."/>
            <person name="Bennetzen J."/>
            <person name="Bezanilla M."/>
            <person name="Blankenship R."/>
            <person name="Cho S.H."/>
            <person name="Dutcher S."/>
            <person name="Estelle M."/>
            <person name="Fawcett J.A."/>
            <person name="Gundlach H."/>
            <person name="Hanada K."/>
            <person name="Heyl A."/>
            <person name="Hicks K.A."/>
            <person name="Hugh J."/>
            <person name="Lohr M."/>
            <person name="Mayer K."/>
            <person name="Melkozernov A."/>
            <person name="Murata T."/>
            <person name="Nelson D."/>
            <person name="Pils B."/>
            <person name="Prigge M."/>
            <person name="Reiss B."/>
            <person name="Renner T."/>
            <person name="Rombauts S."/>
            <person name="Rushton P."/>
            <person name="Sanderfoot A."/>
            <person name="Schween G."/>
            <person name="Shiu S.-H."/>
            <person name="Stueber K."/>
            <person name="Theodoulou F.L."/>
            <person name="Tu H."/>
            <person name="Van de Peer Y."/>
            <person name="Verrier P.J."/>
            <person name="Waters E."/>
            <person name="Wood A."/>
            <person name="Yang L."/>
            <person name="Cove D."/>
            <person name="Cuming A."/>
            <person name="Hasebe M."/>
            <person name="Lucas S."/>
            <person name="Mishler D.B."/>
            <person name="Reski R."/>
            <person name="Grigoriev I."/>
            <person name="Quatrano R.S."/>
            <person name="Boore J.L."/>
        </authorList>
    </citation>
    <scope>NUCLEOTIDE SEQUENCE [LARGE SCALE GENOMIC DNA]</scope>
    <source>
        <strain evidence="2 3">cv. Gransden 2004</strain>
    </source>
</reference>
<dbReference type="PRINTS" id="PR00422">
    <property type="entry name" value="TRANSFERRIN"/>
</dbReference>
<dbReference type="SMART" id="SM00094">
    <property type="entry name" value="TR_FER"/>
    <property type="match status" value="1"/>
</dbReference>
<dbReference type="EnsemblPlants" id="Pp3c24_8290V3.2">
    <property type="protein sequence ID" value="Pp3c24_8290V3.2"/>
    <property type="gene ID" value="Pp3c24_8290"/>
</dbReference>
<reference evidence="2" key="3">
    <citation type="submission" date="2020-12" db="UniProtKB">
        <authorList>
            <consortium name="EnsemblPlants"/>
        </authorList>
    </citation>
    <scope>IDENTIFICATION</scope>
</reference>
<dbReference type="PROSITE" id="PS51408">
    <property type="entry name" value="TRANSFERRIN_LIKE_4"/>
    <property type="match status" value="1"/>
</dbReference>
<sequence length="247" mass="26664">MCSIEENCMKRINAGTAPHQYHPVGIVKKASCPGKLADMKGKRSCLSRYGRSVGWTVPIATMIDANLISTVSRTPQINDIELVMAFFSKKCAALNAPKTIIRSGCTTKDEYYDYQGAFKGVIEGACDVGFMKFTIPAEYALDGIKAQNWTGLERPTSKALLCSSGPAVRGDLSSFATCNFGSLAGNLSRKISLECLQPHNRTSARRIQIMGWQANGGLWLVVRGAGLYVSEGTGSMNLQPLLPLSNS</sequence>
<dbReference type="InterPro" id="IPR001156">
    <property type="entry name" value="Transferrin-like_dom"/>
</dbReference>